<feature type="region of interest" description="Disordered" evidence="6">
    <location>
        <begin position="178"/>
        <end position="201"/>
    </location>
</feature>
<comment type="caution">
    <text evidence="8">The sequence shown here is derived from an EMBL/GenBank/DDBJ whole genome shotgun (WGS) entry which is preliminary data.</text>
</comment>
<feature type="compositionally biased region" description="Basic and acidic residues" evidence="6">
    <location>
        <begin position="1"/>
        <end position="11"/>
    </location>
</feature>
<dbReference type="CDD" id="cd21969">
    <property type="entry name" value="Zn-C2H2_TAX1BP1_rpt1"/>
    <property type="match status" value="1"/>
</dbReference>
<evidence type="ECO:0000256" key="2">
    <source>
        <dbReference type="ARBA" id="ARBA00022771"/>
    </source>
</evidence>
<evidence type="ECO:0000256" key="5">
    <source>
        <dbReference type="PROSITE-ProRule" id="PRU01253"/>
    </source>
</evidence>
<organism evidence="8 9">
    <name type="scientific">Rhipicephalus microplus</name>
    <name type="common">Cattle tick</name>
    <name type="synonym">Boophilus microplus</name>
    <dbReference type="NCBI Taxonomy" id="6941"/>
    <lineage>
        <taxon>Eukaryota</taxon>
        <taxon>Metazoa</taxon>
        <taxon>Ecdysozoa</taxon>
        <taxon>Arthropoda</taxon>
        <taxon>Chelicerata</taxon>
        <taxon>Arachnida</taxon>
        <taxon>Acari</taxon>
        <taxon>Parasitiformes</taxon>
        <taxon>Ixodida</taxon>
        <taxon>Ixodoidea</taxon>
        <taxon>Ixodidae</taxon>
        <taxon>Rhipicephalinae</taxon>
        <taxon>Rhipicephalus</taxon>
        <taxon>Boophilus</taxon>
    </lineage>
</organism>
<keyword evidence="1" id="KW-0479">Metal-binding</keyword>
<evidence type="ECO:0000256" key="6">
    <source>
        <dbReference type="SAM" id="MobiDB-lite"/>
    </source>
</evidence>
<gene>
    <name evidence="8" type="ORF">HPB51_011319</name>
</gene>
<feature type="region of interest" description="Disordered" evidence="6">
    <location>
        <begin position="348"/>
        <end position="369"/>
    </location>
</feature>
<feature type="compositionally biased region" description="Basic and acidic residues" evidence="6">
    <location>
        <begin position="178"/>
        <end position="194"/>
    </location>
</feature>
<sequence>MNRPDNRHDRLCSSANTDASPPLREPSSGEENQQTYKGNFYSFPQTVRGGLGLADIPTFTRALAAKTTQKLFDDENCHCQPLLQLLPGLHAAMTQRRLPSTAAAAREVKTGSATVADKQLMGEEQCSLQVAFEELQCHLRQSRDEIARLERVKAKLRAEVEAKNISLGYLQQQLDKRDQEAEDLRSKLEQESQRNAELTQQLAEAQKANAEAFGPSPLPKVTKKQPFRYPVEVGLRDSDEDDPAVWTLDGMSQLLMARMQQEIKSLEEIGGEVVEDLPSGDGSRTLVSHDQPQVAAKGTSKEETIQHDSSLQAAMRLIATLTAQLNTARERVLGQRAALLSTLARLRDSQAKRPGERPTRPALSGTRPSDESFRVYFTQQLSASGLNAELSQGALPEEELERVCPICEVLFPRRFSQDDFESHVLEHLSGHPLVLDPAQ</sequence>
<evidence type="ECO:0000259" key="7">
    <source>
        <dbReference type="PROSITE" id="PS51905"/>
    </source>
</evidence>
<feature type="domain" description="UBZ1-type" evidence="7">
    <location>
        <begin position="401"/>
        <end position="427"/>
    </location>
</feature>
<reference evidence="8" key="1">
    <citation type="journal article" date="2020" name="Cell">
        <title>Large-Scale Comparative Analyses of Tick Genomes Elucidate Their Genetic Diversity and Vector Capacities.</title>
        <authorList>
            <consortium name="Tick Genome and Microbiome Consortium (TIGMIC)"/>
            <person name="Jia N."/>
            <person name="Wang J."/>
            <person name="Shi W."/>
            <person name="Du L."/>
            <person name="Sun Y."/>
            <person name="Zhan W."/>
            <person name="Jiang J.F."/>
            <person name="Wang Q."/>
            <person name="Zhang B."/>
            <person name="Ji P."/>
            <person name="Bell-Sakyi L."/>
            <person name="Cui X.M."/>
            <person name="Yuan T.T."/>
            <person name="Jiang B.G."/>
            <person name="Yang W.F."/>
            <person name="Lam T.T."/>
            <person name="Chang Q.C."/>
            <person name="Ding S.J."/>
            <person name="Wang X.J."/>
            <person name="Zhu J.G."/>
            <person name="Ruan X.D."/>
            <person name="Zhao L."/>
            <person name="Wei J.T."/>
            <person name="Ye R.Z."/>
            <person name="Que T.C."/>
            <person name="Du C.H."/>
            <person name="Zhou Y.H."/>
            <person name="Cheng J.X."/>
            <person name="Dai P.F."/>
            <person name="Guo W.B."/>
            <person name="Han X.H."/>
            <person name="Huang E.J."/>
            <person name="Li L.F."/>
            <person name="Wei W."/>
            <person name="Gao Y.C."/>
            <person name="Liu J.Z."/>
            <person name="Shao H.Z."/>
            <person name="Wang X."/>
            <person name="Wang C.C."/>
            <person name="Yang T.C."/>
            <person name="Huo Q.B."/>
            <person name="Li W."/>
            <person name="Chen H.Y."/>
            <person name="Chen S.E."/>
            <person name="Zhou L.G."/>
            <person name="Ni X.B."/>
            <person name="Tian J.H."/>
            <person name="Sheng Y."/>
            <person name="Liu T."/>
            <person name="Pan Y.S."/>
            <person name="Xia L.Y."/>
            <person name="Li J."/>
            <person name="Zhao F."/>
            <person name="Cao W.C."/>
        </authorList>
    </citation>
    <scope>NUCLEOTIDE SEQUENCE</scope>
    <source>
        <strain evidence="8">Rmic-2018</strain>
    </source>
</reference>
<dbReference type="PROSITE" id="PS51905">
    <property type="entry name" value="ZF_UBZ1"/>
    <property type="match status" value="1"/>
</dbReference>
<keyword evidence="2 5" id="KW-0863">Zinc-finger</keyword>
<feature type="region of interest" description="Disordered" evidence="6">
    <location>
        <begin position="280"/>
        <end position="303"/>
    </location>
</feature>
<evidence type="ECO:0000256" key="1">
    <source>
        <dbReference type="ARBA" id="ARBA00022723"/>
    </source>
</evidence>
<accession>A0A9J6DLY3</accession>
<name>A0A9J6DLY3_RHIMP</name>
<evidence type="ECO:0000313" key="8">
    <source>
        <dbReference type="EMBL" id="KAH8023205.1"/>
    </source>
</evidence>
<reference evidence="8" key="2">
    <citation type="submission" date="2021-09" db="EMBL/GenBank/DDBJ databases">
        <authorList>
            <person name="Jia N."/>
            <person name="Wang J."/>
            <person name="Shi W."/>
            <person name="Du L."/>
            <person name="Sun Y."/>
            <person name="Zhan W."/>
            <person name="Jiang J."/>
            <person name="Wang Q."/>
            <person name="Zhang B."/>
            <person name="Ji P."/>
            <person name="Sakyi L.B."/>
            <person name="Cui X."/>
            <person name="Yuan T."/>
            <person name="Jiang B."/>
            <person name="Yang W."/>
            <person name="Lam T.T.-Y."/>
            <person name="Chang Q."/>
            <person name="Ding S."/>
            <person name="Wang X."/>
            <person name="Zhu J."/>
            <person name="Ruan X."/>
            <person name="Zhao L."/>
            <person name="Wei J."/>
            <person name="Que T."/>
            <person name="Du C."/>
            <person name="Cheng J."/>
            <person name="Dai P."/>
            <person name="Han X."/>
            <person name="Huang E."/>
            <person name="Gao Y."/>
            <person name="Liu J."/>
            <person name="Shao H."/>
            <person name="Ye R."/>
            <person name="Li L."/>
            <person name="Wei W."/>
            <person name="Wang X."/>
            <person name="Wang C."/>
            <person name="Huo Q."/>
            <person name="Li W."/>
            <person name="Guo W."/>
            <person name="Chen H."/>
            <person name="Chen S."/>
            <person name="Zhou L."/>
            <person name="Zhou L."/>
            <person name="Ni X."/>
            <person name="Tian J."/>
            <person name="Zhou Y."/>
            <person name="Sheng Y."/>
            <person name="Liu T."/>
            <person name="Pan Y."/>
            <person name="Xia L."/>
            <person name="Li J."/>
            <person name="Zhao F."/>
            <person name="Cao W."/>
        </authorList>
    </citation>
    <scope>NUCLEOTIDE SEQUENCE</scope>
    <source>
        <strain evidence="8">Rmic-2018</strain>
        <tissue evidence="8">Larvae</tissue>
    </source>
</reference>
<protein>
    <recommendedName>
        <fullName evidence="7">UBZ1-type domain-containing protein</fullName>
    </recommendedName>
</protein>
<feature type="compositionally biased region" description="Basic and acidic residues" evidence="6">
    <location>
        <begin position="348"/>
        <end position="359"/>
    </location>
</feature>
<feature type="region of interest" description="Disordered" evidence="6">
    <location>
        <begin position="1"/>
        <end position="33"/>
    </location>
</feature>
<dbReference type="Gene3D" id="6.20.250.40">
    <property type="match status" value="1"/>
</dbReference>
<proteinExistence type="predicted"/>
<evidence type="ECO:0000256" key="3">
    <source>
        <dbReference type="ARBA" id="ARBA00022833"/>
    </source>
</evidence>
<evidence type="ECO:0000256" key="4">
    <source>
        <dbReference type="ARBA" id="ARBA00023054"/>
    </source>
</evidence>
<keyword evidence="3" id="KW-0862">Zinc</keyword>
<dbReference type="EMBL" id="JABSTU010000008">
    <property type="protein sequence ID" value="KAH8023205.1"/>
    <property type="molecule type" value="Genomic_DNA"/>
</dbReference>
<keyword evidence="9" id="KW-1185">Reference proteome</keyword>
<dbReference type="InterPro" id="IPR041641">
    <property type="entry name" value="CALCOCO1/2_Zn_UBZ1"/>
</dbReference>
<dbReference type="Pfam" id="PF18112">
    <property type="entry name" value="Zn-C2H2_12"/>
    <property type="match status" value="1"/>
</dbReference>
<dbReference type="AlphaFoldDB" id="A0A9J6DLY3"/>
<evidence type="ECO:0000313" key="9">
    <source>
        <dbReference type="Proteomes" id="UP000821866"/>
    </source>
</evidence>
<dbReference type="GO" id="GO:0008270">
    <property type="term" value="F:zinc ion binding"/>
    <property type="evidence" value="ECO:0007669"/>
    <property type="project" value="UniProtKB-KW"/>
</dbReference>
<dbReference type="VEuPathDB" id="VectorBase:LOC119171642"/>
<keyword evidence="4" id="KW-0175">Coiled coil</keyword>
<dbReference type="Proteomes" id="UP000821866">
    <property type="component" value="Chromosome 6"/>
</dbReference>